<dbReference type="Gene3D" id="1.20.1050.80">
    <property type="entry name" value="VPS9 domain"/>
    <property type="match status" value="1"/>
</dbReference>
<evidence type="ECO:0000256" key="1">
    <source>
        <dbReference type="SAM" id="MobiDB-lite"/>
    </source>
</evidence>
<dbReference type="InterPro" id="IPR045046">
    <property type="entry name" value="Vps9-like"/>
</dbReference>
<evidence type="ECO:0000313" key="3">
    <source>
        <dbReference type="EMBL" id="KXS14943.1"/>
    </source>
</evidence>
<dbReference type="AlphaFoldDB" id="A0A139AEU6"/>
<accession>A0A139AEU6</accession>
<dbReference type="Pfam" id="PF02204">
    <property type="entry name" value="VPS9"/>
    <property type="match status" value="1"/>
</dbReference>
<dbReference type="GO" id="GO:0005829">
    <property type="term" value="C:cytosol"/>
    <property type="evidence" value="ECO:0007669"/>
    <property type="project" value="TreeGrafter"/>
</dbReference>
<keyword evidence="4" id="KW-1185">Reference proteome</keyword>
<protein>
    <recommendedName>
        <fullName evidence="2">VPS9 domain-containing protein</fullName>
    </recommendedName>
</protein>
<dbReference type="SUPFAM" id="SSF109993">
    <property type="entry name" value="VPS9 domain"/>
    <property type="match status" value="1"/>
</dbReference>
<dbReference type="Proteomes" id="UP000070544">
    <property type="component" value="Unassembled WGS sequence"/>
</dbReference>
<dbReference type="PANTHER" id="PTHR23101">
    <property type="entry name" value="RAB GDP/GTP EXCHANGE FACTOR"/>
    <property type="match status" value="1"/>
</dbReference>
<feature type="domain" description="VPS9" evidence="2">
    <location>
        <begin position="162"/>
        <end position="324"/>
    </location>
</feature>
<sequence length="335" mass="37118">MEPAEDRRDRQRASSASVAGSRQPNPAPLQRSSSSLFQRSWRSSWTPTLDHDPVEVLSSSDRIFTLEGMKPVLTSTARFALTLFQHCCSSLDSSESAASDTAAELLHAHLRSQHDLLLEICPSSSKPSVTNRVVEGIESYLVERVIGPAHHSWRGYAVTRFRTRDEGIQFRAAAIHVAGDEVRRVKWPPSADSRIVADELRRLAGLHLLTLDAFPTPSTKISAIINVQKGIADVLSHHAQPVAATFDNGRQAAPSVAGTSADDLLSFLIWLIVEINPPRLSSNIAFIRRFRYRHYSENSVEEYALTTFEAAVSFISDFDLMTLGIDPSISERYPI</sequence>
<reference evidence="3 4" key="1">
    <citation type="journal article" date="2015" name="Genome Biol. Evol.">
        <title>Phylogenomic analyses indicate that early fungi evolved digesting cell walls of algal ancestors of land plants.</title>
        <authorList>
            <person name="Chang Y."/>
            <person name="Wang S."/>
            <person name="Sekimoto S."/>
            <person name="Aerts A.L."/>
            <person name="Choi C."/>
            <person name="Clum A."/>
            <person name="LaButti K.M."/>
            <person name="Lindquist E.A."/>
            <person name="Yee Ngan C."/>
            <person name="Ohm R.A."/>
            <person name="Salamov A.A."/>
            <person name="Grigoriev I.V."/>
            <person name="Spatafora J.W."/>
            <person name="Berbee M.L."/>
        </authorList>
    </citation>
    <scope>NUCLEOTIDE SEQUENCE [LARGE SCALE GENOMIC DNA]</scope>
    <source>
        <strain evidence="3 4">JEL478</strain>
    </source>
</reference>
<gene>
    <name evidence="3" type="ORF">M427DRAFT_332466</name>
</gene>
<dbReference type="OrthoDB" id="2107501at2759"/>
<dbReference type="GO" id="GO:0016192">
    <property type="term" value="P:vesicle-mediated transport"/>
    <property type="evidence" value="ECO:0007669"/>
    <property type="project" value="InterPro"/>
</dbReference>
<dbReference type="InterPro" id="IPR003123">
    <property type="entry name" value="VPS9"/>
</dbReference>
<dbReference type="GO" id="GO:0005085">
    <property type="term" value="F:guanyl-nucleotide exchange factor activity"/>
    <property type="evidence" value="ECO:0007669"/>
    <property type="project" value="InterPro"/>
</dbReference>
<proteinExistence type="predicted"/>
<dbReference type="PROSITE" id="PS51205">
    <property type="entry name" value="VPS9"/>
    <property type="match status" value="1"/>
</dbReference>
<dbReference type="InterPro" id="IPR037191">
    <property type="entry name" value="VPS9_dom_sf"/>
</dbReference>
<dbReference type="SMART" id="SM00167">
    <property type="entry name" value="VPS9"/>
    <property type="match status" value="1"/>
</dbReference>
<feature type="region of interest" description="Disordered" evidence="1">
    <location>
        <begin position="1"/>
        <end position="35"/>
    </location>
</feature>
<dbReference type="GO" id="GO:0031267">
    <property type="term" value="F:small GTPase binding"/>
    <property type="evidence" value="ECO:0007669"/>
    <property type="project" value="TreeGrafter"/>
</dbReference>
<evidence type="ECO:0000259" key="2">
    <source>
        <dbReference type="PROSITE" id="PS51205"/>
    </source>
</evidence>
<feature type="compositionally biased region" description="Basic and acidic residues" evidence="1">
    <location>
        <begin position="1"/>
        <end position="12"/>
    </location>
</feature>
<dbReference type="PANTHER" id="PTHR23101:SF25">
    <property type="entry name" value="GTPASE-ACTIVATING PROTEIN AND VPS9 DOMAIN-CONTAINING PROTEIN 1"/>
    <property type="match status" value="1"/>
</dbReference>
<dbReference type="STRING" id="1344416.A0A139AEU6"/>
<evidence type="ECO:0000313" key="4">
    <source>
        <dbReference type="Proteomes" id="UP000070544"/>
    </source>
</evidence>
<dbReference type="EMBL" id="KQ965765">
    <property type="protein sequence ID" value="KXS14943.1"/>
    <property type="molecule type" value="Genomic_DNA"/>
</dbReference>
<dbReference type="GO" id="GO:0030139">
    <property type="term" value="C:endocytic vesicle"/>
    <property type="evidence" value="ECO:0007669"/>
    <property type="project" value="TreeGrafter"/>
</dbReference>
<name>A0A139AEU6_GONPJ</name>
<organism evidence="3 4">
    <name type="scientific">Gonapodya prolifera (strain JEL478)</name>
    <name type="common">Monoblepharis prolifera</name>
    <dbReference type="NCBI Taxonomy" id="1344416"/>
    <lineage>
        <taxon>Eukaryota</taxon>
        <taxon>Fungi</taxon>
        <taxon>Fungi incertae sedis</taxon>
        <taxon>Chytridiomycota</taxon>
        <taxon>Chytridiomycota incertae sedis</taxon>
        <taxon>Monoblepharidomycetes</taxon>
        <taxon>Monoblepharidales</taxon>
        <taxon>Gonapodyaceae</taxon>
        <taxon>Gonapodya</taxon>
    </lineage>
</organism>